<feature type="compositionally biased region" description="Gly residues" evidence="1">
    <location>
        <begin position="132"/>
        <end position="143"/>
    </location>
</feature>
<organism evidence="4">
    <name type="scientific">Hydatigena taeniaeformis</name>
    <name type="common">Feline tapeworm</name>
    <name type="synonym">Taenia taeniaeformis</name>
    <dbReference type="NCBI Taxonomy" id="6205"/>
    <lineage>
        <taxon>Eukaryota</taxon>
        <taxon>Metazoa</taxon>
        <taxon>Spiralia</taxon>
        <taxon>Lophotrochozoa</taxon>
        <taxon>Platyhelminthes</taxon>
        <taxon>Cestoda</taxon>
        <taxon>Eucestoda</taxon>
        <taxon>Cyclophyllidea</taxon>
        <taxon>Taeniidae</taxon>
        <taxon>Hydatigera</taxon>
    </lineage>
</organism>
<reference evidence="2 3" key="2">
    <citation type="submission" date="2018-11" db="EMBL/GenBank/DDBJ databases">
        <authorList>
            <consortium name="Pathogen Informatics"/>
        </authorList>
    </citation>
    <scope>NUCLEOTIDE SEQUENCE [LARGE SCALE GENOMIC DNA]</scope>
</reference>
<evidence type="ECO:0000313" key="3">
    <source>
        <dbReference type="Proteomes" id="UP000274429"/>
    </source>
</evidence>
<dbReference type="WBParaSite" id="TTAC_0000257701-mRNA-1">
    <property type="protein sequence ID" value="TTAC_0000257701-mRNA-1"/>
    <property type="gene ID" value="TTAC_0000257701"/>
</dbReference>
<evidence type="ECO:0000256" key="1">
    <source>
        <dbReference type="SAM" id="MobiDB-lite"/>
    </source>
</evidence>
<evidence type="ECO:0000313" key="2">
    <source>
        <dbReference type="EMBL" id="VDM20481.1"/>
    </source>
</evidence>
<keyword evidence="3" id="KW-1185">Reference proteome</keyword>
<accession>A0A0R3WP87</accession>
<reference evidence="4" key="1">
    <citation type="submission" date="2017-02" db="UniProtKB">
        <authorList>
            <consortium name="WormBaseParasite"/>
        </authorList>
    </citation>
    <scope>IDENTIFICATION</scope>
</reference>
<dbReference type="Proteomes" id="UP000274429">
    <property type="component" value="Unassembled WGS sequence"/>
</dbReference>
<dbReference type="OrthoDB" id="201595at2759"/>
<name>A0A0R3WP87_HYDTA</name>
<dbReference type="AlphaFoldDB" id="A0A0R3WP87"/>
<proteinExistence type="predicted"/>
<sequence length="200" mass="21588">MELAVSPQRFSAFAITTCDTAAVEFTIEAIRFCASTVISILTQREGDLIDLTDPVAAQPFLPLVWATAISMRAEKDGYIRNPHALVNLIQCAVLPHRLQPPGDNLPRQWRVRIGEEEGEEEEKDTDHTDDASGGGGGGGGGGGEGVINGFRESLLKLFLMDKVCVPLVYTQVSSELVFVLMLVLSLVGVFSFPTPPPFGE</sequence>
<evidence type="ECO:0000313" key="4">
    <source>
        <dbReference type="WBParaSite" id="TTAC_0000257701-mRNA-1"/>
    </source>
</evidence>
<feature type="region of interest" description="Disordered" evidence="1">
    <location>
        <begin position="115"/>
        <end position="143"/>
    </location>
</feature>
<dbReference type="EMBL" id="UYWX01001215">
    <property type="protein sequence ID" value="VDM20481.1"/>
    <property type="molecule type" value="Genomic_DNA"/>
</dbReference>
<protein>
    <submittedName>
        <fullName evidence="2 4">Uncharacterized protein</fullName>
    </submittedName>
</protein>
<gene>
    <name evidence="2" type="ORF">TTAC_LOCUS2562</name>
</gene>